<comment type="caution">
    <text evidence="4">The sequence shown here is derived from an EMBL/GenBank/DDBJ whole genome shotgun (WGS) entry which is preliminary data.</text>
</comment>
<dbReference type="PROSITE" id="PS50294">
    <property type="entry name" value="WD_REPEATS_REGION"/>
    <property type="match status" value="1"/>
</dbReference>
<organism evidence="4 5">
    <name type="scientific">Nakaseomyces bracarensis</name>
    <dbReference type="NCBI Taxonomy" id="273131"/>
    <lineage>
        <taxon>Eukaryota</taxon>
        <taxon>Fungi</taxon>
        <taxon>Dikarya</taxon>
        <taxon>Ascomycota</taxon>
        <taxon>Saccharomycotina</taxon>
        <taxon>Saccharomycetes</taxon>
        <taxon>Saccharomycetales</taxon>
        <taxon>Saccharomycetaceae</taxon>
        <taxon>Nakaseomyces</taxon>
    </lineage>
</organism>
<proteinExistence type="predicted"/>
<dbReference type="InterPro" id="IPR036322">
    <property type="entry name" value="WD40_repeat_dom_sf"/>
</dbReference>
<keyword evidence="5" id="KW-1185">Reference proteome</keyword>
<evidence type="ECO:0000256" key="1">
    <source>
        <dbReference type="ARBA" id="ARBA00022574"/>
    </source>
</evidence>
<accession>A0ABR4NU54</accession>
<evidence type="ECO:0000313" key="5">
    <source>
        <dbReference type="Proteomes" id="UP001623330"/>
    </source>
</evidence>
<keyword evidence="1 3" id="KW-0853">WD repeat</keyword>
<dbReference type="Gene3D" id="2.130.10.10">
    <property type="entry name" value="YVTN repeat-like/Quinoprotein amine dehydrogenase"/>
    <property type="match status" value="1"/>
</dbReference>
<evidence type="ECO:0000256" key="3">
    <source>
        <dbReference type="PROSITE-ProRule" id="PRU00221"/>
    </source>
</evidence>
<dbReference type="EMBL" id="JBEVYD010000005">
    <property type="protein sequence ID" value="KAL3232259.1"/>
    <property type="molecule type" value="Genomic_DNA"/>
</dbReference>
<dbReference type="PANTHER" id="PTHR14221">
    <property type="entry name" value="WD REPEAT DOMAIN 44"/>
    <property type="match status" value="1"/>
</dbReference>
<dbReference type="SMART" id="SM00320">
    <property type="entry name" value="WD40"/>
    <property type="match status" value="6"/>
</dbReference>
<protein>
    <submittedName>
        <fullName evidence="4">Uncharacterized protein</fullName>
    </submittedName>
</protein>
<feature type="repeat" description="WD" evidence="3">
    <location>
        <begin position="80"/>
        <end position="110"/>
    </location>
</feature>
<dbReference type="PROSITE" id="PS50082">
    <property type="entry name" value="WD_REPEATS_2"/>
    <property type="match status" value="2"/>
</dbReference>
<dbReference type="InterPro" id="IPR001680">
    <property type="entry name" value="WD40_rpt"/>
</dbReference>
<dbReference type="Proteomes" id="UP001623330">
    <property type="component" value="Unassembled WGS sequence"/>
</dbReference>
<evidence type="ECO:0000313" key="4">
    <source>
        <dbReference type="EMBL" id="KAL3232259.1"/>
    </source>
</evidence>
<keyword evidence="2" id="KW-0677">Repeat</keyword>
<dbReference type="InterPro" id="IPR015943">
    <property type="entry name" value="WD40/YVTN_repeat-like_dom_sf"/>
</dbReference>
<reference evidence="4 5" key="1">
    <citation type="submission" date="2024-05" db="EMBL/GenBank/DDBJ databases">
        <title>Long read based assembly of the Candida bracarensis genome reveals expanded adhesin content.</title>
        <authorList>
            <person name="Marcet-Houben M."/>
            <person name="Ksiezopolska E."/>
            <person name="Gabaldon T."/>
        </authorList>
    </citation>
    <scope>NUCLEOTIDE SEQUENCE [LARGE SCALE GENOMIC DNA]</scope>
    <source>
        <strain evidence="4 5">CBM6</strain>
    </source>
</reference>
<feature type="repeat" description="WD" evidence="3">
    <location>
        <begin position="152"/>
        <end position="182"/>
    </location>
</feature>
<dbReference type="InterPro" id="IPR040324">
    <property type="entry name" value="WDR44/Dgr2"/>
</dbReference>
<gene>
    <name evidence="4" type="ORF">RNJ44_04175</name>
</gene>
<dbReference type="Pfam" id="PF00400">
    <property type="entry name" value="WD40"/>
    <property type="match status" value="3"/>
</dbReference>
<sequence>MEDNISSGTDTTYRRSGTFSADLEPLRFNARGRVLINDVTNFDREQFERYLVRPAYVKVLQRGSDSDSHPFSRLFLAQEMKLHPVAITVSGFSPDGKFFCTGGKDGSIKVLKVLESTSEKLSLSDLECELTGQRQIQYAPLFNELDILELSVSGSQSEVLDVSWSKNNFLLSSSMDRAVKLWAPLNSDSPVMEFLHPDFVTSAKFIDLDDRFFVSGCLDHHVRLWSITENKIQSQYDCGDPITVISLSPRGGGLTVVGTFTGYIYVLSTPALKLIHRFHVKAIASAFDGSEDHDSIQITGIDWVTEDEDRDQRVEDNCYSVSRVVVTCSDARIRLFKLSERARHVELHGFRIEHYRHRAHLFTWNHKPFIYCSSEDQWLYVWRLDPHELGFSNSHSHSQSVAVAVGADTHSKKKRHFSRPHSLSFHAHDHPLTTVSIAPRTTLKMVSQSNDFIYEFTTRCHFSRSGYYIAVDDTDADADVDGKDVDGEDGEDVALQEEEQLLPPDDIIGPILVTTDSSGSLRVFRIDLHDTTRDTLLHVFHTAINTGTPTL</sequence>
<dbReference type="SUPFAM" id="SSF50978">
    <property type="entry name" value="WD40 repeat-like"/>
    <property type="match status" value="1"/>
</dbReference>
<evidence type="ECO:0000256" key="2">
    <source>
        <dbReference type="ARBA" id="ARBA00022737"/>
    </source>
</evidence>
<name>A0ABR4NU54_9SACH</name>
<dbReference type="PANTHER" id="PTHR14221:SF0">
    <property type="entry name" value="WD REPEAT-CONTAINING PROTEIN 44"/>
    <property type="match status" value="1"/>
</dbReference>